<evidence type="ECO:0000256" key="3">
    <source>
        <dbReference type="ARBA" id="ARBA00022759"/>
    </source>
</evidence>
<evidence type="ECO:0000313" key="9">
    <source>
        <dbReference type="Proteomes" id="UP000234211"/>
    </source>
</evidence>
<dbReference type="GO" id="GO:0006308">
    <property type="term" value="P:DNA catabolic process"/>
    <property type="evidence" value="ECO:0007669"/>
    <property type="project" value="InterPro"/>
</dbReference>
<dbReference type="Pfam" id="PF02265">
    <property type="entry name" value="S1-P1_nuclease"/>
    <property type="match status" value="1"/>
</dbReference>
<keyword evidence="4" id="KW-0378">Hydrolase</keyword>
<evidence type="ECO:0000256" key="7">
    <source>
        <dbReference type="SAM" id="SignalP"/>
    </source>
</evidence>
<dbReference type="EMBL" id="OENF01000010">
    <property type="protein sequence ID" value="SOS74184.1"/>
    <property type="molecule type" value="Genomic_DNA"/>
</dbReference>
<evidence type="ECO:0000256" key="4">
    <source>
        <dbReference type="ARBA" id="ARBA00022801"/>
    </source>
</evidence>
<accession>A0A2H1YFB2</accession>
<keyword evidence="3" id="KW-0255">Endonuclease</keyword>
<dbReference type="CDD" id="cd11010">
    <property type="entry name" value="S1-P1_nuclease"/>
    <property type="match status" value="1"/>
</dbReference>
<evidence type="ECO:0000256" key="2">
    <source>
        <dbReference type="ARBA" id="ARBA00022723"/>
    </source>
</evidence>
<keyword evidence="1" id="KW-0540">Nuclease</keyword>
<protein>
    <submittedName>
        <fullName evidence="8">S1/P1 Nuclease</fullName>
    </submittedName>
</protein>
<evidence type="ECO:0000256" key="1">
    <source>
        <dbReference type="ARBA" id="ARBA00022722"/>
    </source>
</evidence>
<keyword evidence="6" id="KW-0325">Glycoprotein</keyword>
<dbReference type="AlphaFoldDB" id="A0A2H1YFB2"/>
<dbReference type="GO" id="GO:0046872">
    <property type="term" value="F:metal ion binding"/>
    <property type="evidence" value="ECO:0007669"/>
    <property type="project" value="UniProtKB-KW"/>
</dbReference>
<name>A0A2H1YFB2_9FLAO</name>
<reference evidence="9" key="1">
    <citation type="submission" date="2017-11" db="EMBL/GenBank/DDBJ databases">
        <authorList>
            <person name="Duchaud E."/>
        </authorList>
    </citation>
    <scope>NUCLEOTIDE SEQUENCE [LARGE SCALE GENOMIC DNA]</scope>
    <source>
        <strain evidence="9">Tenacibaculum sp. TNO020</strain>
    </source>
</reference>
<proteinExistence type="predicted"/>
<dbReference type="GO" id="GO:0003676">
    <property type="term" value="F:nucleic acid binding"/>
    <property type="evidence" value="ECO:0007669"/>
    <property type="project" value="InterPro"/>
</dbReference>
<dbReference type="PANTHER" id="PTHR33146">
    <property type="entry name" value="ENDONUCLEASE 4"/>
    <property type="match status" value="1"/>
</dbReference>
<keyword evidence="5" id="KW-1015">Disulfide bond</keyword>
<feature type="chain" id="PRO_5013843577" evidence="7">
    <location>
        <begin position="28"/>
        <end position="273"/>
    </location>
</feature>
<dbReference type="Gene3D" id="1.10.575.10">
    <property type="entry name" value="P1 Nuclease"/>
    <property type="match status" value="1"/>
</dbReference>
<gene>
    <name evidence="8" type="ORF">TNO020_180215</name>
</gene>
<feature type="signal peptide" evidence="7">
    <location>
        <begin position="1"/>
        <end position="27"/>
    </location>
</feature>
<dbReference type="PANTHER" id="PTHR33146:SF26">
    <property type="entry name" value="ENDONUCLEASE 4"/>
    <property type="match status" value="1"/>
</dbReference>
<organism evidence="8 9">
    <name type="scientific">Tenacibaculum piscium</name>
    <dbReference type="NCBI Taxonomy" id="1458515"/>
    <lineage>
        <taxon>Bacteria</taxon>
        <taxon>Pseudomonadati</taxon>
        <taxon>Bacteroidota</taxon>
        <taxon>Flavobacteriia</taxon>
        <taxon>Flavobacteriales</taxon>
        <taxon>Flavobacteriaceae</taxon>
        <taxon>Tenacibaculum</taxon>
    </lineage>
</organism>
<keyword evidence="9" id="KW-1185">Reference proteome</keyword>
<evidence type="ECO:0000313" key="8">
    <source>
        <dbReference type="EMBL" id="SOS74184.1"/>
    </source>
</evidence>
<dbReference type="GO" id="GO:0004519">
    <property type="term" value="F:endonuclease activity"/>
    <property type="evidence" value="ECO:0007669"/>
    <property type="project" value="UniProtKB-KW"/>
</dbReference>
<sequence>MRKFKRNLFMKILVLFSAFLISVSAIANNEHFGEDFWGPTGHRATGEIAQNNLTKKAKRQIDKLLQGESLAFVATFGDEIKSDRKKYGKFYAWHYVNMPLDGNYNEVKKNPKGDLITGIKECIEILQSKESSIEDKRFYLKMLVHLVGDLHQPMHIGQKEDKGGNAIQVQWHGKGSNLHRVWDEDLINKWDMSYMELANNAKDLSKNKIKNLQKGNVIDWMKDTHTLTKKIYASAEKGDKLSYRYSYDYFPVVREQLQKGGLRLAKLLNEIFS</sequence>
<keyword evidence="7" id="KW-0732">Signal</keyword>
<dbReference type="Proteomes" id="UP000234211">
    <property type="component" value="Unassembled WGS sequence"/>
</dbReference>
<dbReference type="InterPro" id="IPR003154">
    <property type="entry name" value="S1/P1nuclease"/>
</dbReference>
<evidence type="ECO:0000256" key="5">
    <source>
        <dbReference type="ARBA" id="ARBA00023157"/>
    </source>
</evidence>
<dbReference type="InterPro" id="IPR008947">
    <property type="entry name" value="PLipase_C/P1_nuclease_dom_sf"/>
</dbReference>
<evidence type="ECO:0000256" key="6">
    <source>
        <dbReference type="ARBA" id="ARBA00023180"/>
    </source>
</evidence>
<keyword evidence="2" id="KW-0479">Metal-binding</keyword>
<dbReference type="SUPFAM" id="SSF48537">
    <property type="entry name" value="Phospholipase C/P1 nuclease"/>
    <property type="match status" value="1"/>
</dbReference>
<dbReference type="GO" id="GO:0016788">
    <property type="term" value="F:hydrolase activity, acting on ester bonds"/>
    <property type="evidence" value="ECO:0007669"/>
    <property type="project" value="InterPro"/>
</dbReference>